<dbReference type="KEGG" id="cfm:BJL90_04570"/>
<evidence type="ECO:0000313" key="4">
    <source>
        <dbReference type="EMBL" id="ARE89675.1"/>
    </source>
</evidence>
<protein>
    <submittedName>
        <fullName evidence="4">Uncharacterized protein</fullName>
    </submittedName>
</protein>
<evidence type="ECO:0000313" key="3">
    <source>
        <dbReference type="EMBL" id="AOY75241.1"/>
    </source>
</evidence>
<keyword evidence="5" id="KW-1185">Reference proteome</keyword>
<feature type="transmembrane region" description="Helical" evidence="2">
    <location>
        <begin position="7"/>
        <end position="26"/>
    </location>
</feature>
<name>A0AAC9RTL9_9CLOT</name>
<sequence length="354" mass="40152">MRRKKIVTLITTLILCVITIIVFTMYKPFMQEKNNVTTESATYTTEDFFTQLHNPLPSKNKVKKPLLLENKEVMGRIGEEIQLKEESNAGTEVEDAEMQKGGNKEDSGEVEEKVEQDSGAEETAAVIPPTAGANKNLSQYLNPYVLQVIKSYKIAGGRYPYLLNNDYANYNGVTTTLHYQNQELLKAHPSGNRASHCSGITFEVFFKAMQARNRQLGISPDNFNNMTWDELYDFVLTWYAAKGPKSQSNIAVAVEKYGVGQRIRNLEEAAAGDFIDISRENNTGHTAVFLEWIREGNQIIGFKYWSSQDSTRGIQYNQEYFNVISPNGKKYGNVMIDRVYVARVLPVSQYKPFK</sequence>
<feature type="region of interest" description="Disordered" evidence="1">
    <location>
        <begin position="85"/>
        <end position="127"/>
    </location>
</feature>
<dbReference type="RefSeq" id="WP_070964658.1">
    <property type="nucleotide sequence ID" value="NZ_CP020559.1"/>
</dbReference>
<reference evidence="4 6" key="2">
    <citation type="submission" date="2017-03" db="EMBL/GenBank/DDBJ databases">
        <title>Complete sequence of Clostridium formicaceticum DSM 92.</title>
        <authorList>
            <person name="Poehlein A."/>
            <person name="Karl M."/>
            <person name="Bengelsdorf F.R."/>
            <person name="Duerre P."/>
            <person name="Daniel R."/>
        </authorList>
    </citation>
    <scope>NUCLEOTIDE SEQUENCE [LARGE SCALE GENOMIC DNA]</scope>
    <source>
        <strain evidence="4 6">DSM 92</strain>
    </source>
</reference>
<keyword evidence="2" id="KW-1133">Transmembrane helix</keyword>
<dbReference type="AlphaFoldDB" id="A0AAC9RTL9"/>
<accession>A0AAC9RTL9</accession>
<evidence type="ECO:0000256" key="1">
    <source>
        <dbReference type="SAM" id="MobiDB-lite"/>
    </source>
</evidence>
<evidence type="ECO:0000313" key="5">
    <source>
        <dbReference type="Proteomes" id="UP000177894"/>
    </source>
</evidence>
<organism evidence="4 6">
    <name type="scientific">Clostridium formicaceticum</name>
    <dbReference type="NCBI Taxonomy" id="1497"/>
    <lineage>
        <taxon>Bacteria</taxon>
        <taxon>Bacillati</taxon>
        <taxon>Bacillota</taxon>
        <taxon>Clostridia</taxon>
        <taxon>Eubacteriales</taxon>
        <taxon>Clostridiaceae</taxon>
        <taxon>Clostridium</taxon>
    </lineage>
</organism>
<dbReference type="EMBL" id="CP020559">
    <property type="protein sequence ID" value="ARE89675.1"/>
    <property type="molecule type" value="Genomic_DNA"/>
</dbReference>
<evidence type="ECO:0000313" key="6">
    <source>
        <dbReference type="Proteomes" id="UP000192478"/>
    </source>
</evidence>
<evidence type="ECO:0000256" key="2">
    <source>
        <dbReference type="SAM" id="Phobius"/>
    </source>
</evidence>
<gene>
    <name evidence="3" type="ORF">BJL90_04570</name>
    <name evidence="4" type="ORF">CLFO_41560</name>
</gene>
<feature type="compositionally biased region" description="Basic and acidic residues" evidence="1">
    <location>
        <begin position="102"/>
        <end position="116"/>
    </location>
</feature>
<proteinExistence type="predicted"/>
<reference evidence="3 5" key="1">
    <citation type="submission" date="2016-10" db="EMBL/GenBank/DDBJ databases">
        <title>Complete Genome Sequence of Acetogen Clostridium formicoaceticum ATCC 27076.</title>
        <authorList>
            <person name="Bao T."/>
            <person name="Cheng C."/>
            <person name="Zhao J."/>
            <person name="Yang S.-T."/>
            <person name="Wang J."/>
            <person name="Wang M."/>
        </authorList>
    </citation>
    <scope>NUCLEOTIDE SEQUENCE [LARGE SCALE GENOMIC DNA]</scope>
    <source>
        <strain evidence="3 5">ATCC 27076</strain>
    </source>
</reference>
<dbReference type="EMBL" id="CP017603">
    <property type="protein sequence ID" value="AOY75241.1"/>
    <property type="molecule type" value="Genomic_DNA"/>
</dbReference>
<keyword evidence="2" id="KW-0472">Membrane</keyword>
<keyword evidence="2" id="KW-0812">Transmembrane</keyword>
<dbReference type="Proteomes" id="UP000192478">
    <property type="component" value="Chromosome"/>
</dbReference>
<dbReference type="Proteomes" id="UP000177894">
    <property type="component" value="Chromosome"/>
</dbReference>